<dbReference type="PANTHER" id="PTHR32308:SF10">
    <property type="entry name" value="CITRATE LYASE SUBUNIT BETA"/>
    <property type="match status" value="1"/>
</dbReference>
<dbReference type="RefSeq" id="WP_203851262.1">
    <property type="nucleotide sequence ID" value="NZ_BAAAVW010000024.1"/>
</dbReference>
<name>A0A919UEZ1_9ACTN</name>
<keyword evidence="3" id="KW-0460">Magnesium</keyword>
<keyword evidence="2" id="KW-0479">Metal-binding</keyword>
<comment type="caution">
    <text evidence="4">The sequence shown here is derived from an EMBL/GenBank/DDBJ whole genome shotgun (WGS) entry which is preliminary data.</text>
</comment>
<dbReference type="EMBL" id="BONQ01000122">
    <property type="protein sequence ID" value="GIG49586.1"/>
    <property type="molecule type" value="Genomic_DNA"/>
</dbReference>
<dbReference type="GO" id="GO:0003824">
    <property type="term" value="F:catalytic activity"/>
    <property type="evidence" value="ECO:0007669"/>
    <property type="project" value="InterPro"/>
</dbReference>
<protein>
    <submittedName>
        <fullName evidence="4">Aldolase</fullName>
    </submittedName>
</protein>
<dbReference type="Gene3D" id="3.20.20.60">
    <property type="entry name" value="Phosphoenolpyruvate-binding domains"/>
    <property type="match status" value="1"/>
</dbReference>
<reference evidence="4" key="1">
    <citation type="submission" date="2021-01" db="EMBL/GenBank/DDBJ databases">
        <title>Whole genome shotgun sequence of Dactylosporangium siamense NBRC 106093.</title>
        <authorList>
            <person name="Komaki H."/>
            <person name="Tamura T."/>
        </authorList>
    </citation>
    <scope>NUCLEOTIDE SEQUENCE</scope>
    <source>
        <strain evidence="4">NBRC 106093</strain>
    </source>
</reference>
<evidence type="ECO:0000313" key="5">
    <source>
        <dbReference type="Proteomes" id="UP000660611"/>
    </source>
</evidence>
<organism evidence="4 5">
    <name type="scientific">Dactylosporangium siamense</name>
    <dbReference type="NCBI Taxonomy" id="685454"/>
    <lineage>
        <taxon>Bacteria</taxon>
        <taxon>Bacillati</taxon>
        <taxon>Actinomycetota</taxon>
        <taxon>Actinomycetes</taxon>
        <taxon>Micromonosporales</taxon>
        <taxon>Micromonosporaceae</taxon>
        <taxon>Dactylosporangium</taxon>
    </lineage>
</organism>
<dbReference type="Proteomes" id="UP000660611">
    <property type="component" value="Unassembled WGS sequence"/>
</dbReference>
<accession>A0A919UEZ1</accession>
<dbReference type="SUPFAM" id="SSF51621">
    <property type="entry name" value="Phosphoenolpyruvate/pyruvate domain"/>
    <property type="match status" value="1"/>
</dbReference>
<dbReference type="InterPro" id="IPR015813">
    <property type="entry name" value="Pyrv/PenolPyrv_kinase-like_dom"/>
</dbReference>
<keyword evidence="5" id="KW-1185">Reference proteome</keyword>
<dbReference type="PANTHER" id="PTHR32308">
    <property type="entry name" value="LYASE BETA SUBUNIT, PUTATIVE (AFU_ORTHOLOGUE AFUA_4G13030)-RELATED"/>
    <property type="match status" value="1"/>
</dbReference>
<dbReference type="GO" id="GO:0006107">
    <property type="term" value="P:oxaloacetate metabolic process"/>
    <property type="evidence" value="ECO:0007669"/>
    <property type="project" value="TreeGrafter"/>
</dbReference>
<evidence type="ECO:0000313" key="4">
    <source>
        <dbReference type="EMBL" id="GIG49586.1"/>
    </source>
</evidence>
<proteinExistence type="predicted"/>
<evidence type="ECO:0000256" key="3">
    <source>
        <dbReference type="ARBA" id="ARBA00022842"/>
    </source>
</evidence>
<dbReference type="Pfam" id="PF22484">
    <property type="entry name" value="DUF6986"/>
    <property type="match status" value="1"/>
</dbReference>
<dbReference type="GO" id="GO:0000287">
    <property type="term" value="F:magnesium ion binding"/>
    <property type="evidence" value="ECO:0007669"/>
    <property type="project" value="TreeGrafter"/>
</dbReference>
<sequence>MGLTDLDLEELLAHAEHLDRLALPGQVPESLSRRPVHTCYVPADRFGPSTVTDWGAQARQAIDAHGLPDFAESTVDMVRAKLAVEPVEDLRVDFEDGYGFRPDDVEDAHALAAGAALRSSATPFSGLRIKSLEPATVLRGARTLDLVLTALGPPPPGFVVTIPKPTSVAHVDTAVLLCRQLEHAHGLEEGRLRFELQVETPQAVLGADGRSPLPQMILAAHGRLSGLHYGTYDYSTALGVAPAHQALDHPVADHAKSVMQVAVAGTGVHIADGSTNILPVGDTATVHAAWRLHARLVRRGLERGIYQGWDLHPGQLPTRYAATFSFYLDGLVEARRRLDAYLSRRDSGILDEPATARAIARFLLRGVHCGALSASSVGRPIEDLEAL</sequence>
<dbReference type="InterPro" id="IPR040442">
    <property type="entry name" value="Pyrv_kinase-like_dom_sf"/>
</dbReference>
<gene>
    <name evidence="4" type="ORF">Dsi01nite_076270</name>
</gene>
<dbReference type="AlphaFoldDB" id="A0A919UEZ1"/>
<evidence type="ECO:0000256" key="2">
    <source>
        <dbReference type="ARBA" id="ARBA00022723"/>
    </source>
</evidence>
<evidence type="ECO:0000256" key="1">
    <source>
        <dbReference type="ARBA" id="ARBA00001946"/>
    </source>
</evidence>
<comment type="cofactor">
    <cofactor evidence="1">
        <name>Mg(2+)</name>
        <dbReference type="ChEBI" id="CHEBI:18420"/>
    </cofactor>
</comment>
<dbReference type="InterPro" id="IPR054255">
    <property type="entry name" value="DUF6986"/>
</dbReference>